<organism evidence="3">
    <name type="scientific">Prunus dulcis</name>
    <name type="common">Almond</name>
    <name type="synonym">Amygdalus dulcis</name>
    <dbReference type="NCBI Taxonomy" id="3755"/>
    <lineage>
        <taxon>Eukaryota</taxon>
        <taxon>Viridiplantae</taxon>
        <taxon>Streptophyta</taxon>
        <taxon>Embryophyta</taxon>
        <taxon>Tracheophyta</taxon>
        <taxon>Spermatophyta</taxon>
        <taxon>Magnoliopsida</taxon>
        <taxon>eudicotyledons</taxon>
        <taxon>Gunneridae</taxon>
        <taxon>Pentapetalae</taxon>
        <taxon>rosids</taxon>
        <taxon>fabids</taxon>
        <taxon>Rosales</taxon>
        <taxon>Rosaceae</taxon>
        <taxon>Amygdaloideae</taxon>
        <taxon>Amygdaleae</taxon>
        <taxon>Prunus</taxon>
    </lineage>
</organism>
<protein>
    <submittedName>
        <fullName evidence="3">F-box family protein</fullName>
    </submittedName>
</protein>
<proteinExistence type="predicted"/>
<sequence>HLSIGKKKKRKKKKKQKKPNEPTRELVLPPLLRSSPLLQSASPLALFIGYPPTPSIGTPLSLLWLLKNQQVEGQGMPSDTNTPTRDGGGLSTQHSGSTARDPILAAKSFLQAETLRRFSDLSQPTATTALRSMKRIKLPPTNRNGPPKQEVDDEEEEHDQKPYLLQLPGHIIAEIFCKIPTKTLIQCKRVCKSWRSWLSDPQFTKELFSRTPTSILITGTRAWVTSWSTSTGPATQTTLRTLIRPTIIGSCNGFLCHHEVHLGAIHHLHISNPVTGEFLSLPTPSKPDTVRGRYGFGFSPISDVYKLVRIVPTHKQVMVLTVGSGIWRDIGHPPDSFHGETLGKPCVYQNYFGRVNDHGIYVNGFLHWIGYRDPSRLAWAFDVESERFQELPLPPCSYDPRTTCFKLGVLKGWLSVINLSDVISVWVMKDYGVKESWTKEHEFKNPVGYFGTFMLKAITEEGQVLGIHQDRLQAYTPTTTGLVTVEVDGLPSWISEAWDLVPSFVSLKDIARGTSGCFQTGTILTVDERGLYGKTCIVIQAAVVQHTLHKVEVVLCLACFGTFEVILK</sequence>
<name>A0A4Y1QNK5_PRUDU</name>
<feature type="domain" description="F-box" evidence="2">
    <location>
        <begin position="161"/>
        <end position="211"/>
    </location>
</feature>
<accession>A0A4Y1QNK5</accession>
<dbReference type="InterPro" id="IPR001810">
    <property type="entry name" value="F-box_dom"/>
</dbReference>
<dbReference type="SMART" id="SM00256">
    <property type="entry name" value="FBOX"/>
    <property type="match status" value="1"/>
</dbReference>
<evidence type="ECO:0000313" key="3">
    <source>
        <dbReference type="EMBL" id="BBG93429.1"/>
    </source>
</evidence>
<dbReference type="PANTHER" id="PTHR31672:SF13">
    <property type="entry name" value="F-BOX PROTEIN CPR30-LIKE"/>
    <property type="match status" value="1"/>
</dbReference>
<dbReference type="EMBL" id="AP019297">
    <property type="protein sequence ID" value="BBG93429.1"/>
    <property type="molecule type" value="Genomic_DNA"/>
</dbReference>
<gene>
    <name evidence="3" type="ORF">Prudu_001436</name>
</gene>
<feature type="region of interest" description="Disordered" evidence="1">
    <location>
        <begin position="129"/>
        <end position="159"/>
    </location>
</feature>
<dbReference type="InterPro" id="IPR013187">
    <property type="entry name" value="F-box-assoc_dom_typ3"/>
</dbReference>
<dbReference type="InterPro" id="IPR036047">
    <property type="entry name" value="F-box-like_dom_sf"/>
</dbReference>
<dbReference type="Pfam" id="PF08268">
    <property type="entry name" value="FBA_3"/>
    <property type="match status" value="1"/>
</dbReference>
<feature type="compositionally biased region" description="Basic residues" evidence="1">
    <location>
        <begin position="1"/>
        <end position="17"/>
    </location>
</feature>
<reference evidence="3" key="1">
    <citation type="journal article" date="2019" name="Science">
        <title>Mutation of a bHLH transcription factor allowed almond domestication.</title>
        <authorList>
            <person name="Sanchez-Perez R."/>
            <person name="Pavan S."/>
            <person name="Mazzeo R."/>
            <person name="Moldovan C."/>
            <person name="Aiese Cigliano R."/>
            <person name="Del Cueto J."/>
            <person name="Ricciardi F."/>
            <person name="Lotti C."/>
            <person name="Ricciardi L."/>
            <person name="Dicenta F."/>
            <person name="Lopez-Marques R.L."/>
            <person name="Lindberg Moller B."/>
        </authorList>
    </citation>
    <scope>NUCLEOTIDE SEQUENCE</scope>
</reference>
<dbReference type="Pfam" id="PF00646">
    <property type="entry name" value="F-box"/>
    <property type="match status" value="1"/>
</dbReference>
<dbReference type="InterPro" id="IPR017451">
    <property type="entry name" value="F-box-assoc_interact_dom"/>
</dbReference>
<feature type="region of interest" description="Disordered" evidence="1">
    <location>
        <begin position="1"/>
        <end position="28"/>
    </location>
</feature>
<dbReference type="NCBIfam" id="TIGR01640">
    <property type="entry name" value="F_box_assoc_1"/>
    <property type="match status" value="1"/>
</dbReference>
<feature type="non-terminal residue" evidence="3">
    <location>
        <position position="1"/>
    </location>
</feature>
<dbReference type="SUPFAM" id="SSF81383">
    <property type="entry name" value="F-box domain"/>
    <property type="match status" value="1"/>
</dbReference>
<dbReference type="PANTHER" id="PTHR31672">
    <property type="entry name" value="BNACNNG10540D PROTEIN"/>
    <property type="match status" value="1"/>
</dbReference>
<evidence type="ECO:0000259" key="2">
    <source>
        <dbReference type="PROSITE" id="PS50181"/>
    </source>
</evidence>
<feature type="region of interest" description="Disordered" evidence="1">
    <location>
        <begin position="73"/>
        <end position="98"/>
    </location>
</feature>
<dbReference type="Gene3D" id="1.20.1280.50">
    <property type="match status" value="1"/>
</dbReference>
<dbReference type="InterPro" id="IPR050796">
    <property type="entry name" value="SCF_F-box_component"/>
</dbReference>
<feature type="compositionally biased region" description="Polar residues" evidence="1">
    <location>
        <begin position="73"/>
        <end position="84"/>
    </location>
</feature>
<evidence type="ECO:0000256" key="1">
    <source>
        <dbReference type="SAM" id="MobiDB-lite"/>
    </source>
</evidence>
<dbReference type="AlphaFoldDB" id="A0A4Y1QNK5"/>
<dbReference type="PROSITE" id="PS50181">
    <property type="entry name" value="FBOX"/>
    <property type="match status" value="1"/>
</dbReference>